<reference evidence="13" key="2">
    <citation type="submission" date="2015-01" db="EMBL/GenBank/DDBJ databases">
        <title>Evolutionary Origins and Diversification of the Mycorrhizal Mutualists.</title>
        <authorList>
            <consortium name="DOE Joint Genome Institute"/>
            <consortium name="Mycorrhizal Genomics Consortium"/>
            <person name="Kohler A."/>
            <person name="Kuo A."/>
            <person name="Nagy L.G."/>
            <person name="Floudas D."/>
            <person name="Copeland A."/>
            <person name="Barry K.W."/>
            <person name="Cichocki N."/>
            <person name="Veneault-Fourrey C."/>
            <person name="LaButti K."/>
            <person name="Lindquist E.A."/>
            <person name="Lipzen A."/>
            <person name="Lundell T."/>
            <person name="Morin E."/>
            <person name="Murat C."/>
            <person name="Riley R."/>
            <person name="Ohm R."/>
            <person name="Sun H."/>
            <person name="Tunlid A."/>
            <person name="Henrissat B."/>
            <person name="Grigoriev I.V."/>
            <person name="Hibbett D.S."/>
            <person name="Martin F."/>
        </authorList>
    </citation>
    <scope>NUCLEOTIDE SEQUENCE [LARGE SCALE GENOMIC DNA]</scope>
    <source>
        <strain evidence="13">F 1598</strain>
    </source>
</reference>
<proteinExistence type="inferred from homology"/>
<dbReference type="Gene3D" id="3.40.50.300">
    <property type="entry name" value="P-loop containing nucleotide triphosphate hydrolases"/>
    <property type="match status" value="1"/>
</dbReference>
<evidence type="ECO:0000256" key="6">
    <source>
        <dbReference type="ARBA" id="ARBA00022824"/>
    </source>
</evidence>
<keyword evidence="10" id="KW-0675">Receptor</keyword>
<reference evidence="12 13" key="1">
    <citation type="submission" date="2014-04" db="EMBL/GenBank/DDBJ databases">
        <authorList>
            <consortium name="DOE Joint Genome Institute"/>
            <person name="Kuo A."/>
            <person name="Tarkka M."/>
            <person name="Buscot F."/>
            <person name="Kohler A."/>
            <person name="Nagy L.G."/>
            <person name="Floudas D."/>
            <person name="Copeland A."/>
            <person name="Barry K.W."/>
            <person name="Cichocki N."/>
            <person name="Veneault-Fourrey C."/>
            <person name="LaButti K."/>
            <person name="Lindquist E.A."/>
            <person name="Lipzen A."/>
            <person name="Lundell T."/>
            <person name="Morin E."/>
            <person name="Murat C."/>
            <person name="Sun H."/>
            <person name="Tunlid A."/>
            <person name="Henrissat B."/>
            <person name="Grigoriev I.V."/>
            <person name="Hibbett D.S."/>
            <person name="Martin F."/>
            <person name="Nordberg H.P."/>
            <person name="Cantor M.N."/>
            <person name="Hua S.X."/>
        </authorList>
    </citation>
    <scope>NUCLEOTIDE SEQUENCE [LARGE SCALE GENOMIC DNA]</scope>
    <source>
        <strain evidence="12 13">F 1598</strain>
    </source>
</reference>
<dbReference type="FunCoup" id="A0A0C3G643">
    <property type="interactions" value="473"/>
</dbReference>
<keyword evidence="8" id="KW-0342">GTP-binding</keyword>
<sequence length="283" mass="30039">MENSEVHVQDQTPEVSPVIPAISPQTLTLASLSVAVLCLAVFVTLYWRKSASRGNALLLVGPPDGGKTAILSTLVYKETLPTHTSLQINSSVLSLSSSKKLQIVDIPGHPRVRDQFQEHLQDAKALIFVVDASTVSRNGAAVAEHLHHVLHALTSLPPSQTLPRLMILAHKSDLLKASASSATTPSVQAINRVKTILERELERRRASQAGGVGVEGLGAEGEGSDLGGLECSSSGGAFRFAEWEGGDVEFLGTFVKVGTGTDGEKTGDGDGLEAFREWMNEIS</sequence>
<gene>
    <name evidence="12" type="ORF">PILCRDRAFT_4441</name>
</gene>
<accession>A0A0C3G643</accession>
<evidence type="ECO:0000256" key="8">
    <source>
        <dbReference type="ARBA" id="ARBA00023134"/>
    </source>
</evidence>
<dbReference type="AlphaFoldDB" id="A0A0C3G643"/>
<evidence type="ECO:0000256" key="1">
    <source>
        <dbReference type="ARBA" id="ARBA00004389"/>
    </source>
</evidence>
<organism evidence="12 13">
    <name type="scientific">Piloderma croceum (strain F 1598)</name>
    <dbReference type="NCBI Taxonomy" id="765440"/>
    <lineage>
        <taxon>Eukaryota</taxon>
        <taxon>Fungi</taxon>
        <taxon>Dikarya</taxon>
        <taxon>Basidiomycota</taxon>
        <taxon>Agaricomycotina</taxon>
        <taxon>Agaricomycetes</taxon>
        <taxon>Agaricomycetidae</taxon>
        <taxon>Atheliales</taxon>
        <taxon>Atheliaceae</taxon>
        <taxon>Piloderma</taxon>
    </lineage>
</organism>
<evidence type="ECO:0000256" key="9">
    <source>
        <dbReference type="ARBA" id="ARBA00023136"/>
    </source>
</evidence>
<evidence type="ECO:0000313" key="13">
    <source>
        <dbReference type="Proteomes" id="UP000054166"/>
    </source>
</evidence>
<dbReference type="STRING" id="765440.A0A0C3G643"/>
<evidence type="ECO:0000256" key="4">
    <source>
        <dbReference type="ARBA" id="ARBA00022692"/>
    </source>
</evidence>
<comment type="similarity">
    <text evidence="2">Belongs to the SRP receptor beta subunit family.</text>
</comment>
<evidence type="ECO:0000256" key="10">
    <source>
        <dbReference type="ARBA" id="ARBA00023170"/>
    </source>
</evidence>
<dbReference type="Proteomes" id="UP000054166">
    <property type="component" value="Unassembled WGS sequence"/>
</dbReference>
<keyword evidence="9 11" id="KW-0472">Membrane</keyword>
<name>A0A0C3G643_PILCF</name>
<dbReference type="OrthoDB" id="41266at2759"/>
<evidence type="ECO:0000313" key="12">
    <source>
        <dbReference type="EMBL" id="KIM87259.1"/>
    </source>
</evidence>
<dbReference type="PANTHER" id="PTHR11711">
    <property type="entry name" value="ADP RIBOSYLATION FACTOR-RELATED"/>
    <property type="match status" value="1"/>
</dbReference>
<dbReference type="InterPro" id="IPR027417">
    <property type="entry name" value="P-loop_NTPase"/>
</dbReference>
<protein>
    <recommendedName>
        <fullName evidence="3">Signal recognition particle receptor subunit beta</fullName>
    </recommendedName>
</protein>
<dbReference type="InterPro" id="IPR024156">
    <property type="entry name" value="Small_GTPase_ARF"/>
</dbReference>
<dbReference type="Pfam" id="PF09439">
    <property type="entry name" value="SRPRB"/>
    <property type="match status" value="1"/>
</dbReference>
<dbReference type="EMBL" id="KN832980">
    <property type="protein sequence ID" value="KIM87259.1"/>
    <property type="molecule type" value="Genomic_DNA"/>
</dbReference>
<dbReference type="SUPFAM" id="SSF52540">
    <property type="entry name" value="P-loop containing nucleoside triphosphate hydrolases"/>
    <property type="match status" value="1"/>
</dbReference>
<evidence type="ECO:0000256" key="2">
    <source>
        <dbReference type="ARBA" id="ARBA00005619"/>
    </source>
</evidence>
<keyword evidence="5" id="KW-0547">Nucleotide-binding</keyword>
<dbReference type="InterPro" id="IPR019009">
    <property type="entry name" value="SRP_receptor_beta_su"/>
</dbReference>
<dbReference type="GO" id="GO:0005525">
    <property type="term" value="F:GTP binding"/>
    <property type="evidence" value="ECO:0007669"/>
    <property type="project" value="UniProtKB-KW"/>
</dbReference>
<dbReference type="InParanoid" id="A0A0C3G643"/>
<evidence type="ECO:0000256" key="3">
    <source>
        <dbReference type="ARBA" id="ARBA00020256"/>
    </source>
</evidence>
<keyword evidence="4 11" id="KW-0812">Transmembrane</keyword>
<comment type="subcellular location">
    <subcellularLocation>
        <location evidence="1">Endoplasmic reticulum membrane</location>
        <topology evidence="1">Single-pass membrane protein</topology>
    </subcellularLocation>
</comment>
<feature type="transmembrane region" description="Helical" evidence="11">
    <location>
        <begin position="27"/>
        <end position="47"/>
    </location>
</feature>
<keyword evidence="6" id="KW-0256">Endoplasmic reticulum</keyword>
<keyword evidence="7 11" id="KW-1133">Transmembrane helix</keyword>
<keyword evidence="13" id="KW-1185">Reference proteome</keyword>
<evidence type="ECO:0000256" key="5">
    <source>
        <dbReference type="ARBA" id="ARBA00022741"/>
    </source>
</evidence>
<dbReference type="GO" id="GO:0005789">
    <property type="term" value="C:endoplasmic reticulum membrane"/>
    <property type="evidence" value="ECO:0007669"/>
    <property type="project" value="UniProtKB-SubCell"/>
</dbReference>
<evidence type="ECO:0000256" key="7">
    <source>
        <dbReference type="ARBA" id="ARBA00022989"/>
    </source>
</evidence>
<evidence type="ECO:0000256" key="11">
    <source>
        <dbReference type="SAM" id="Phobius"/>
    </source>
</evidence>
<dbReference type="HOGENOM" id="CLU_073388_0_0_1"/>